<dbReference type="Pfam" id="PF01844">
    <property type="entry name" value="HNH"/>
    <property type="match status" value="1"/>
</dbReference>
<evidence type="ECO:0000313" key="2">
    <source>
        <dbReference type="EMBL" id="SHN12884.1"/>
    </source>
</evidence>
<dbReference type="Gene3D" id="1.10.30.50">
    <property type="match status" value="1"/>
</dbReference>
<keyword evidence="2" id="KW-0255">Endonuclease</keyword>
<dbReference type="GO" id="GO:0008270">
    <property type="term" value="F:zinc ion binding"/>
    <property type="evidence" value="ECO:0007669"/>
    <property type="project" value="InterPro"/>
</dbReference>
<evidence type="ECO:0000259" key="1">
    <source>
        <dbReference type="Pfam" id="PF01844"/>
    </source>
</evidence>
<evidence type="ECO:0000313" key="3">
    <source>
        <dbReference type="Proteomes" id="UP000186002"/>
    </source>
</evidence>
<accession>A0A1M7P9H6</accession>
<name>A0A1M7P9H6_9HYPH</name>
<dbReference type="Proteomes" id="UP000186002">
    <property type="component" value="Unassembled WGS sequence"/>
</dbReference>
<dbReference type="EMBL" id="FRBW01000006">
    <property type="protein sequence ID" value="SHN12884.1"/>
    <property type="molecule type" value="Genomic_DNA"/>
</dbReference>
<keyword evidence="2" id="KW-0378">Hydrolase</keyword>
<proteinExistence type="predicted"/>
<dbReference type="InterPro" id="IPR003615">
    <property type="entry name" value="HNH_nuc"/>
</dbReference>
<dbReference type="OrthoDB" id="9777169at2"/>
<gene>
    <name evidence="2" type="ORF">SAMN05444272_4193</name>
</gene>
<keyword evidence="2" id="KW-0540">Nuclease</keyword>
<sequence length="104" mass="11938">MANRWDIPEWLEQEVRQRDTSCVYCGIDFTPSIVSTKSSASWEHIINDARIITLENIALCCRSCNASKGQKRLVDWLSSPYCLKKKISFETVAPIIKMAIENDR</sequence>
<protein>
    <submittedName>
        <fullName evidence="2">HNH endonuclease</fullName>
    </submittedName>
</protein>
<feature type="domain" description="HNH" evidence="1">
    <location>
        <begin position="22"/>
        <end position="70"/>
    </location>
</feature>
<dbReference type="STRING" id="735517.SAMN05444272_4193"/>
<dbReference type="GO" id="GO:0003676">
    <property type="term" value="F:nucleic acid binding"/>
    <property type="evidence" value="ECO:0007669"/>
    <property type="project" value="InterPro"/>
</dbReference>
<dbReference type="RefSeq" id="WP_073015324.1">
    <property type="nucleotide sequence ID" value="NZ_FRBW01000006.1"/>
</dbReference>
<dbReference type="CDD" id="cd00085">
    <property type="entry name" value="HNHc"/>
    <property type="match status" value="1"/>
</dbReference>
<dbReference type="GO" id="GO:0004519">
    <property type="term" value="F:endonuclease activity"/>
    <property type="evidence" value="ECO:0007669"/>
    <property type="project" value="UniProtKB-KW"/>
</dbReference>
<reference evidence="2 3" key="1">
    <citation type="submission" date="2016-11" db="EMBL/GenBank/DDBJ databases">
        <authorList>
            <person name="Jaros S."/>
            <person name="Januszkiewicz K."/>
            <person name="Wedrychowicz H."/>
        </authorList>
    </citation>
    <scope>NUCLEOTIDE SEQUENCE [LARGE SCALE GENOMIC DNA]</scope>
    <source>
        <strain evidence="2 3">DSM 22153</strain>
    </source>
</reference>
<dbReference type="AlphaFoldDB" id="A0A1M7P9H6"/>
<keyword evidence="3" id="KW-1185">Reference proteome</keyword>
<dbReference type="InterPro" id="IPR002711">
    <property type="entry name" value="HNH"/>
</dbReference>
<organism evidence="2 3">
    <name type="scientific">Roseibium suaedae</name>
    <dbReference type="NCBI Taxonomy" id="735517"/>
    <lineage>
        <taxon>Bacteria</taxon>
        <taxon>Pseudomonadati</taxon>
        <taxon>Pseudomonadota</taxon>
        <taxon>Alphaproteobacteria</taxon>
        <taxon>Hyphomicrobiales</taxon>
        <taxon>Stappiaceae</taxon>
        <taxon>Roseibium</taxon>
    </lineage>
</organism>